<keyword evidence="3" id="KW-1185">Reference proteome</keyword>
<dbReference type="GO" id="GO:0016829">
    <property type="term" value="F:lyase activity"/>
    <property type="evidence" value="ECO:0007669"/>
    <property type="project" value="UniProtKB-KW"/>
</dbReference>
<dbReference type="AlphaFoldDB" id="A0A5C5V355"/>
<keyword evidence="2" id="KW-0456">Lyase</keyword>
<dbReference type="InterPro" id="IPR036291">
    <property type="entry name" value="NAD(P)-bd_dom_sf"/>
</dbReference>
<dbReference type="Pfam" id="PF13460">
    <property type="entry name" value="NAD_binding_10"/>
    <property type="match status" value="1"/>
</dbReference>
<dbReference type="Proteomes" id="UP000316714">
    <property type="component" value="Unassembled WGS sequence"/>
</dbReference>
<dbReference type="SUPFAM" id="SSF51735">
    <property type="entry name" value="NAD(P)-binding Rossmann-fold domains"/>
    <property type="match status" value="1"/>
</dbReference>
<reference evidence="2 3" key="1">
    <citation type="submission" date="2019-02" db="EMBL/GenBank/DDBJ databases">
        <title>Deep-cultivation of Planctomycetes and their phenomic and genomic characterization uncovers novel biology.</title>
        <authorList>
            <person name="Wiegand S."/>
            <person name="Jogler M."/>
            <person name="Boedeker C."/>
            <person name="Pinto D."/>
            <person name="Vollmers J."/>
            <person name="Rivas-Marin E."/>
            <person name="Kohn T."/>
            <person name="Peeters S.H."/>
            <person name="Heuer A."/>
            <person name="Rast P."/>
            <person name="Oberbeckmann S."/>
            <person name="Bunk B."/>
            <person name="Jeske O."/>
            <person name="Meyerdierks A."/>
            <person name="Storesund J.E."/>
            <person name="Kallscheuer N."/>
            <person name="Luecker S."/>
            <person name="Lage O.M."/>
            <person name="Pohl T."/>
            <person name="Merkel B.J."/>
            <person name="Hornburger P."/>
            <person name="Mueller R.-W."/>
            <person name="Bruemmer F."/>
            <person name="Labrenz M."/>
            <person name="Spormann A.M."/>
            <person name="Op Den Camp H."/>
            <person name="Overmann J."/>
            <person name="Amann R."/>
            <person name="Jetten M.S.M."/>
            <person name="Mascher T."/>
            <person name="Medema M.H."/>
            <person name="Devos D.P."/>
            <person name="Kaster A.-K."/>
            <person name="Ovreas L."/>
            <person name="Rohde M."/>
            <person name="Galperin M.Y."/>
            <person name="Jogler C."/>
        </authorList>
    </citation>
    <scope>NUCLEOTIDE SEQUENCE [LARGE SCALE GENOMIC DNA]</scope>
    <source>
        <strain evidence="2 3">KOR34</strain>
    </source>
</reference>
<accession>A0A5C5V355</accession>
<proteinExistence type="predicted"/>
<dbReference type="Gene3D" id="3.40.50.720">
    <property type="entry name" value="NAD(P)-binding Rossmann-like Domain"/>
    <property type="match status" value="1"/>
</dbReference>
<evidence type="ECO:0000259" key="1">
    <source>
        <dbReference type="Pfam" id="PF13460"/>
    </source>
</evidence>
<protein>
    <submittedName>
        <fullName evidence="2">Putative sugar epimerase YhfK</fullName>
        <ecNumber evidence="2">4.-.-.-</ecNumber>
    </submittedName>
</protein>
<dbReference type="PANTHER" id="PTHR15020:SF50">
    <property type="entry name" value="UPF0659 PROTEIN YMR090W"/>
    <property type="match status" value="1"/>
</dbReference>
<dbReference type="RefSeq" id="WP_146567333.1">
    <property type="nucleotide sequence ID" value="NZ_SIHJ01000003.1"/>
</dbReference>
<dbReference type="PANTHER" id="PTHR15020">
    <property type="entry name" value="FLAVIN REDUCTASE-RELATED"/>
    <property type="match status" value="1"/>
</dbReference>
<dbReference type="EMBL" id="SIHJ01000003">
    <property type="protein sequence ID" value="TWT32177.1"/>
    <property type="molecule type" value="Genomic_DNA"/>
</dbReference>
<feature type="domain" description="NAD(P)-binding" evidence="1">
    <location>
        <begin position="7"/>
        <end position="186"/>
    </location>
</feature>
<dbReference type="OrthoDB" id="9807212at2"/>
<organism evidence="2 3">
    <name type="scientific">Posidoniimonas corsicana</name>
    <dbReference type="NCBI Taxonomy" id="1938618"/>
    <lineage>
        <taxon>Bacteria</taxon>
        <taxon>Pseudomonadati</taxon>
        <taxon>Planctomycetota</taxon>
        <taxon>Planctomycetia</taxon>
        <taxon>Pirellulales</taxon>
        <taxon>Lacipirellulaceae</taxon>
        <taxon>Posidoniimonas</taxon>
    </lineage>
</organism>
<gene>
    <name evidence="2" type="primary">yhfK</name>
    <name evidence="2" type="ORF">KOR34_39380</name>
</gene>
<dbReference type="EC" id="4.-.-.-" evidence="2"/>
<sequence length="210" mass="22195">MKILVAGSRGAVGRFLVDKLIVSGHEVTGIVRSEYQRDDLTQTGARAVLADVTRTETLDAAVAGQDAVVFAAGSKGKAVEAVDRDGAIHLCNAANSAGVRRFVLLSSINAGRPEQGPENLRRYLHAKHEADVYVAASGLDYTILRPGHLNDEPGTAKIQTGDTLNATDAQISREDVAEVIAASLSEARTVASTFEFINGETPITDALKNL</sequence>
<comment type="caution">
    <text evidence="2">The sequence shown here is derived from an EMBL/GenBank/DDBJ whole genome shotgun (WGS) entry which is preliminary data.</text>
</comment>
<evidence type="ECO:0000313" key="2">
    <source>
        <dbReference type="EMBL" id="TWT32177.1"/>
    </source>
</evidence>
<dbReference type="CDD" id="cd05243">
    <property type="entry name" value="SDR_a5"/>
    <property type="match status" value="1"/>
</dbReference>
<name>A0A5C5V355_9BACT</name>
<evidence type="ECO:0000313" key="3">
    <source>
        <dbReference type="Proteomes" id="UP000316714"/>
    </source>
</evidence>
<dbReference type="InterPro" id="IPR016040">
    <property type="entry name" value="NAD(P)-bd_dom"/>
</dbReference>